<dbReference type="InterPro" id="IPR050967">
    <property type="entry name" value="Thiamine_Salvage_TenA"/>
</dbReference>
<evidence type="ECO:0000259" key="1">
    <source>
        <dbReference type="Pfam" id="PF03070"/>
    </source>
</evidence>
<dbReference type="Pfam" id="PF03070">
    <property type="entry name" value="TENA_THI-4"/>
    <property type="match status" value="1"/>
</dbReference>
<dbReference type="InterPro" id="IPR004305">
    <property type="entry name" value="Thiaminase-2/PQQC"/>
</dbReference>
<sequence>MDSQSVYRFSEICFIKAKTIVDDCLQHTLLADIVTGKLSSQLFQQFSSQDVLFLDKFSRAYCELALRCENFETFHKLLLLAKNTAEERQQLATLFPNRTLPTGATNTYIRFLQTNLRKSWSPYACMAALVPCMKLYAYIGEQKWKEFLELNLDSTTHPPYQWWIKFYSSEHFQQATRIAEELLDNCETEYLDEAQQTYIQAMYFEKQFFDNSLLPLHENLHTKED</sequence>
<evidence type="ECO:0000313" key="3">
    <source>
        <dbReference type="Proteomes" id="UP001061958"/>
    </source>
</evidence>
<comment type="caution">
    <text evidence="2">The sequence shown here is derived from an EMBL/GenBank/DDBJ whole genome shotgun (WGS) entry which is preliminary data.</text>
</comment>
<proteinExistence type="predicted"/>
<evidence type="ECO:0000313" key="2">
    <source>
        <dbReference type="EMBL" id="GJQ13542.1"/>
    </source>
</evidence>
<keyword evidence="3" id="KW-1185">Reference proteome</keyword>
<dbReference type="PANTHER" id="PTHR43198:SF2">
    <property type="entry name" value="SI:CH1073-67J19.1-RELATED"/>
    <property type="match status" value="1"/>
</dbReference>
<dbReference type="GO" id="GO:0006772">
    <property type="term" value="P:thiamine metabolic process"/>
    <property type="evidence" value="ECO:0007669"/>
    <property type="project" value="UniProtKB-ARBA"/>
</dbReference>
<dbReference type="SUPFAM" id="SSF48613">
    <property type="entry name" value="Heme oxygenase-like"/>
    <property type="match status" value="1"/>
</dbReference>
<reference evidence="2" key="1">
    <citation type="journal article" date="2022" name="Proc. Natl. Acad. Sci. U.S.A.">
        <title>Life cycle and functional genomics of the unicellular red alga Galdieria for elucidating algal and plant evolution and industrial use.</title>
        <authorList>
            <person name="Hirooka S."/>
            <person name="Itabashi T."/>
            <person name="Ichinose T.M."/>
            <person name="Onuma R."/>
            <person name="Fujiwara T."/>
            <person name="Yamashita S."/>
            <person name="Jong L.W."/>
            <person name="Tomita R."/>
            <person name="Iwane A.H."/>
            <person name="Miyagishima S.Y."/>
        </authorList>
    </citation>
    <scope>NUCLEOTIDE SEQUENCE</scope>
    <source>
        <strain evidence="2">NBRC 102759</strain>
    </source>
</reference>
<dbReference type="Proteomes" id="UP001061958">
    <property type="component" value="Unassembled WGS sequence"/>
</dbReference>
<reference evidence="2" key="2">
    <citation type="submission" date="2022-01" db="EMBL/GenBank/DDBJ databases">
        <authorList>
            <person name="Hirooka S."/>
            <person name="Miyagishima S.Y."/>
        </authorList>
    </citation>
    <scope>NUCLEOTIDE SEQUENCE</scope>
    <source>
        <strain evidence="2">NBRC 102759</strain>
    </source>
</reference>
<feature type="domain" description="Thiaminase-2/PQQC" evidence="1">
    <location>
        <begin position="16"/>
        <end position="212"/>
    </location>
</feature>
<organism evidence="2 3">
    <name type="scientific">Galdieria partita</name>
    <dbReference type="NCBI Taxonomy" id="83374"/>
    <lineage>
        <taxon>Eukaryota</taxon>
        <taxon>Rhodophyta</taxon>
        <taxon>Bangiophyceae</taxon>
        <taxon>Galdieriales</taxon>
        <taxon>Galdieriaceae</taxon>
        <taxon>Galdieria</taxon>
    </lineage>
</organism>
<gene>
    <name evidence="2" type="ORF">GpartN1_g5333.t1</name>
</gene>
<protein>
    <recommendedName>
        <fullName evidence="1">Thiaminase-2/PQQC domain-containing protein</fullName>
    </recommendedName>
</protein>
<dbReference type="InterPro" id="IPR016084">
    <property type="entry name" value="Haem_Oase-like_multi-hlx"/>
</dbReference>
<dbReference type="AlphaFoldDB" id="A0A9C7Q1N6"/>
<name>A0A9C7Q1N6_9RHOD</name>
<dbReference type="EMBL" id="BQMJ01000044">
    <property type="protein sequence ID" value="GJQ13542.1"/>
    <property type="molecule type" value="Genomic_DNA"/>
</dbReference>
<dbReference type="PANTHER" id="PTHR43198">
    <property type="entry name" value="BIFUNCTIONAL TH2 PROTEIN"/>
    <property type="match status" value="1"/>
</dbReference>
<dbReference type="Gene3D" id="1.20.910.10">
    <property type="entry name" value="Heme oxygenase-like"/>
    <property type="match status" value="1"/>
</dbReference>
<dbReference type="GO" id="GO:0005829">
    <property type="term" value="C:cytosol"/>
    <property type="evidence" value="ECO:0007669"/>
    <property type="project" value="TreeGrafter"/>
</dbReference>
<dbReference type="OrthoDB" id="10028886at2759"/>
<accession>A0A9C7Q1N6</accession>